<dbReference type="AlphaFoldDB" id="E9FSF6"/>
<dbReference type="Proteomes" id="UP000000305">
    <property type="component" value="Unassembled WGS sequence"/>
</dbReference>
<evidence type="ECO:0000313" key="3">
    <source>
        <dbReference type="Proteomes" id="UP000000305"/>
    </source>
</evidence>
<dbReference type="HOGENOM" id="CLU_931430_0_0_1"/>
<feature type="compositionally biased region" description="Basic and acidic residues" evidence="1">
    <location>
        <begin position="95"/>
        <end position="104"/>
    </location>
</feature>
<dbReference type="InParanoid" id="E9FSF6"/>
<feature type="compositionally biased region" description="Polar residues" evidence="1">
    <location>
        <begin position="123"/>
        <end position="132"/>
    </location>
</feature>
<keyword evidence="3" id="KW-1185">Reference proteome</keyword>
<evidence type="ECO:0000256" key="1">
    <source>
        <dbReference type="SAM" id="MobiDB-lite"/>
    </source>
</evidence>
<dbReference type="EMBL" id="GL732524">
    <property type="protein sequence ID" value="EFX89198.1"/>
    <property type="molecule type" value="Genomic_DNA"/>
</dbReference>
<feature type="compositionally biased region" description="Polar residues" evidence="1">
    <location>
        <begin position="186"/>
        <end position="203"/>
    </location>
</feature>
<reference evidence="2 3" key="1">
    <citation type="journal article" date="2011" name="Science">
        <title>The ecoresponsive genome of Daphnia pulex.</title>
        <authorList>
            <person name="Colbourne J.K."/>
            <person name="Pfrender M.E."/>
            <person name="Gilbert D."/>
            <person name="Thomas W.K."/>
            <person name="Tucker A."/>
            <person name="Oakley T.H."/>
            <person name="Tokishita S."/>
            <person name="Aerts A."/>
            <person name="Arnold G.J."/>
            <person name="Basu M.K."/>
            <person name="Bauer D.J."/>
            <person name="Caceres C.E."/>
            <person name="Carmel L."/>
            <person name="Casola C."/>
            <person name="Choi J.H."/>
            <person name="Detter J.C."/>
            <person name="Dong Q."/>
            <person name="Dusheyko S."/>
            <person name="Eads B.D."/>
            <person name="Frohlich T."/>
            <person name="Geiler-Samerotte K.A."/>
            <person name="Gerlach D."/>
            <person name="Hatcher P."/>
            <person name="Jogdeo S."/>
            <person name="Krijgsveld J."/>
            <person name="Kriventseva E.V."/>
            <person name="Kultz D."/>
            <person name="Laforsch C."/>
            <person name="Lindquist E."/>
            <person name="Lopez J."/>
            <person name="Manak J.R."/>
            <person name="Muller J."/>
            <person name="Pangilinan J."/>
            <person name="Patwardhan R.P."/>
            <person name="Pitluck S."/>
            <person name="Pritham E.J."/>
            <person name="Rechtsteiner A."/>
            <person name="Rho M."/>
            <person name="Rogozin I.B."/>
            <person name="Sakarya O."/>
            <person name="Salamov A."/>
            <person name="Schaack S."/>
            <person name="Shapiro H."/>
            <person name="Shiga Y."/>
            <person name="Skalitzky C."/>
            <person name="Smith Z."/>
            <person name="Souvorov A."/>
            <person name="Sung W."/>
            <person name="Tang Z."/>
            <person name="Tsuchiya D."/>
            <person name="Tu H."/>
            <person name="Vos H."/>
            <person name="Wang M."/>
            <person name="Wolf Y.I."/>
            <person name="Yamagata H."/>
            <person name="Yamada T."/>
            <person name="Ye Y."/>
            <person name="Shaw J.R."/>
            <person name="Andrews J."/>
            <person name="Crease T.J."/>
            <person name="Tang H."/>
            <person name="Lucas S.M."/>
            <person name="Robertson H.M."/>
            <person name="Bork P."/>
            <person name="Koonin E.V."/>
            <person name="Zdobnov E.M."/>
            <person name="Grigoriev I.V."/>
            <person name="Lynch M."/>
            <person name="Boore J.L."/>
        </authorList>
    </citation>
    <scope>NUCLEOTIDE SEQUENCE [LARGE SCALE GENOMIC DNA]</scope>
</reference>
<name>E9FSF6_DAPPU</name>
<feature type="region of interest" description="Disordered" evidence="1">
    <location>
        <begin position="1"/>
        <end position="75"/>
    </location>
</feature>
<feature type="region of interest" description="Disordered" evidence="1">
    <location>
        <begin position="89"/>
        <end position="222"/>
    </location>
</feature>
<organism evidence="2 3">
    <name type="scientific">Daphnia pulex</name>
    <name type="common">Water flea</name>
    <dbReference type="NCBI Taxonomy" id="6669"/>
    <lineage>
        <taxon>Eukaryota</taxon>
        <taxon>Metazoa</taxon>
        <taxon>Ecdysozoa</taxon>
        <taxon>Arthropoda</taxon>
        <taxon>Crustacea</taxon>
        <taxon>Branchiopoda</taxon>
        <taxon>Diplostraca</taxon>
        <taxon>Cladocera</taxon>
        <taxon>Anomopoda</taxon>
        <taxon>Daphniidae</taxon>
        <taxon>Daphnia</taxon>
    </lineage>
</organism>
<feature type="compositionally biased region" description="Low complexity" evidence="1">
    <location>
        <begin position="43"/>
        <end position="60"/>
    </location>
</feature>
<evidence type="ECO:0000313" key="2">
    <source>
        <dbReference type="EMBL" id="EFX89198.1"/>
    </source>
</evidence>
<dbReference type="KEGG" id="dpx:DAPPUDRAFT_310101"/>
<feature type="region of interest" description="Disordered" evidence="1">
    <location>
        <begin position="252"/>
        <end position="284"/>
    </location>
</feature>
<proteinExistence type="predicted"/>
<sequence>MPIAGVEETETTEWTHDITTEEAAAATESLTKEEIAADASPDNNNNNNNKGPATITTTTTEEPFNAVTDHDEPTAVWLPSQTVEIRLHPQSLRTQESKGSHQELHPTVAPLASQEFPVGPQAEGTSSTSMPTPSVAPSEDDLFGRRMTMEPQTHGSFGGQTGRLRSRDSVGTALRRAVTGSPAVQRLQQSTTRMASSLPVSTSGRDKAGPPATGLAGSRPGRKIVGFGSLSTLSNAQRVNSKTAAALRKESFFKNRQSDHHGHGHGHGGDTPADTHMEPSPQWLYGTSKGEIVVELQFS</sequence>
<accession>E9FSF6</accession>
<protein>
    <submittedName>
        <fullName evidence="2">Uncharacterized protein</fullName>
    </submittedName>
</protein>
<gene>
    <name evidence="2" type="ORF">DAPPUDRAFT_310101</name>
</gene>
<feature type="compositionally biased region" description="Basic and acidic residues" evidence="1">
    <location>
        <begin position="252"/>
        <end position="261"/>
    </location>
</feature>